<dbReference type="PANTHER" id="PTHR33751:SF9">
    <property type="entry name" value="CYTOCHROME C4"/>
    <property type="match status" value="1"/>
</dbReference>
<dbReference type="GO" id="GO:0009055">
    <property type="term" value="F:electron transfer activity"/>
    <property type="evidence" value="ECO:0007669"/>
    <property type="project" value="InterPro"/>
</dbReference>
<dbReference type="AlphaFoldDB" id="A0A963YY95"/>
<evidence type="ECO:0000259" key="8">
    <source>
        <dbReference type="PROSITE" id="PS51007"/>
    </source>
</evidence>
<dbReference type="InterPro" id="IPR009056">
    <property type="entry name" value="Cyt_c-like_dom"/>
</dbReference>
<reference evidence="9 10" key="1">
    <citation type="journal article" date="2021" name="Microorganisms">
        <title>Acidisoma silvae sp. nov. and Acidisomacellulosilytica sp. nov., Two Acidophilic Bacteria Isolated from Decaying Wood, Hydrolyzing Cellulose and Producing Poly-3-hydroxybutyrate.</title>
        <authorList>
            <person name="Mieszkin S."/>
            <person name="Pouder E."/>
            <person name="Uroz S."/>
            <person name="Simon-Colin C."/>
            <person name="Alain K."/>
        </authorList>
    </citation>
    <scope>NUCLEOTIDE SEQUENCE [LARGE SCALE GENOMIC DNA]</scope>
    <source>
        <strain evidence="9 10">HW T5.17</strain>
    </source>
</reference>
<evidence type="ECO:0000256" key="1">
    <source>
        <dbReference type="ARBA" id="ARBA00022448"/>
    </source>
</evidence>
<dbReference type="Gene3D" id="1.10.760.10">
    <property type="entry name" value="Cytochrome c-like domain"/>
    <property type="match status" value="1"/>
</dbReference>
<evidence type="ECO:0000256" key="2">
    <source>
        <dbReference type="ARBA" id="ARBA00022617"/>
    </source>
</evidence>
<comment type="caution">
    <text evidence="9">The sequence shown here is derived from an EMBL/GenBank/DDBJ whole genome shotgun (WGS) entry which is preliminary data.</text>
</comment>
<protein>
    <submittedName>
        <fullName evidence="9">C-type cytochrome</fullName>
    </submittedName>
</protein>
<sequence>MASAYRRRARWMATAVFLFGLSPLAAQAAGTPALVPLCASCHGEQGISASPIIPDLAGQQQGYLDNALHDYKANQRQGGSAAMMNGIAAHLSDADIAALSAYYAALKRN</sequence>
<dbReference type="Pfam" id="PF00034">
    <property type="entry name" value="Cytochrom_C"/>
    <property type="match status" value="1"/>
</dbReference>
<organism evidence="9 10">
    <name type="scientific">Acidisoma cellulosilyticum</name>
    <dbReference type="NCBI Taxonomy" id="2802395"/>
    <lineage>
        <taxon>Bacteria</taxon>
        <taxon>Pseudomonadati</taxon>
        <taxon>Pseudomonadota</taxon>
        <taxon>Alphaproteobacteria</taxon>
        <taxon>Acetobacterales</taxon>
        <taxon>Acidocellaceae</taxon>
        <taxon>Acidisoma</taxon>
    </lineage>
</organism>
<dbReference type="InterPro" id="IPR036909">
    <property type="entry name" value="Cyt_c-like_dom_sf"/>
</dbReference>
<evidence type="ECO:0000256" key="5">
    <source>
        <dbReference type="ARBA" id="ARBA00023004"/>
    </source>
</evidence>
<evidence type="ECO:0000256" key="7">
    <source>
        <dbReference type="SAM" id="SignalP"/>
    </source>
</evidence>
<keyword evidence="2 6" id="KW-0349">Heme</keyword>
<keyword evidence="3 6" id="KW-0479">Metal-binding</keyword>
<feature type="domain" description="Cytochrome c" evidence="8">
    <location>
        <begin position="25"/>
        <end position="107"/>
    </location>
</feature>
<dbReference type="EMBL" id="JAESVA010000002">
    <property type="protein sequence ID" value="MCB8879448.1"/>
    <property type="molecule type" value="Genomic_DNA"/>
</dbReference>
<evidence type="ECO:0000256" key="4">
    <source>
        <dbReference type="ARBA" id="ARBA00022982"/>
    </source>
</evidence>
<keyword evidence="4" id="KW-0249">Electron transport</keyword>
<keyword evidence="5 6" id="KW-0408">Iron</keyword>
<dbReference type="Proteomes" id="UP000721844">
    <property type="component" value="Unassembled WGS sequence"/>
</dbReference>
<feature type="chain" id="PRO_5036717811" evidence="7">
    <location>
        <begin position="29"/>
        <end position="109"/>
    </location>
</feature>
<keyword evidence="1" id="KW-0813">Transport</keyword>
<keyword evidence="10" id="KW-1185">Reference proteome</keyword>
<dbReference type="InterPro" id="IPR050597">
    <property type="entry name" value="Cytochrome_c_Oxidase_Subunit"/>
</dbReference>
<keyword evidence="7" id="KW-0732">Signal</keyword>
<dbReference type="PANTHER" id="PTHR33751">
    <property type="entry name" value="CBB3-TYPE CYTOCHROME C OXIDASE SUBUNIT FIXP"/>
    <property type="match status" value="1"/>
</dbReference>
<name>A0A963YY95_9PROT</name>
<gene>
    <name evidence="9" type="ORF">ACELLULO517_04330</name>
</gene>
<feature type="signal peptide" evidence="7">
    <location>
        <begin position="1"/>
        <end position="28"/>
    </location>
</feature>
<accession>A0A963YY95</accession>
<dbReference type="RefSeq" id="WP_227306085.1">
    <property type="nucleotide sequence ID" value="NZ_JAESVA010000002.1"/>
</dbReference>
<dbReference type="GO" id="GO:0020037">
    <property type="term" value="F:heme binding"/>
    <property type="evidence" value="ECO:0007669"/>
    <property type="project" value="InterPro"/>
</dbReference>
<evidence type="ECO:0000256" key="3">
    <source>
        <dbReference type="ARBA" id="ARBA00022723"/>
    </source>
</evidence>
<evidence type="ECO:0000256" key="6">
    <source>
        <dbReference type="PROSITE-ProRule" id="PRU00433"/>
    </source>
</evidence>
<evidence type="ECO:0000313" key="10">
    <source>
        <dbReference type="Proteomes" id="UP000721844"/>
    </source>
</evidence>
<proteinExistence type="predicted"/>
<dbReference type="PROSITE" id="PS51007">
    <property type="entry name" value="CYTC"/>
    <property type="match status" value="1"/>
</dbReference>
<dbReference type="GO" id="GO:0046872">
    <property type="term" value="F:metal ion binding"/>
    <property type="evidence" value="ECO:0007669"/>
    <property type="project" value="UniProtKB-KW"/>
</dbReference>
<dbReference type="SUPFAM" id="SSF46626">
    <property type="entry name" value="Cytochrome c"/>
    <property type="match status" value="1"/>
</dbReference>
<evidence type="ECO:0000313" key="9">
    <source>
        <dbReference type="EMBL" id="MCB8879448.1"/>
    </source>
</evidence>